<evidence type="ECO:0000313" key="3">
    <source>
        <dbReference type="Proteomes" id="UP001165190"/>
    </source>
</evidence>
<protein>
    <submittedName>
        <fullName evidence="2">Uncharacterized protein</fullName>
    </submittedName>
</protein>
<name>A0A9W7IYR9_HIBTR</name>
<comment type="caution">
    <text evidence="2">The sequence shown here is derived from an EMBL/GenBank/DDBJ whole genome shotgun (WGS) entry which is preliminary data.</text>
</comment>
<evidence type="ECO:0000313" key="2">
    <source>
        <dbReference type="EMBL" id="GMJ04395.1"/>
    </source>
</evidence>
<evidence type="ECO:0000256" key="1">
    <source>
        <dbReference type="SAM" id="Coils"/>
    </source>
</evidence>
<organism evidence="2 3">
    <name type="scientific">Hibiscus trionum</name>
    <name type="common">Flower of an hour</name>
    <dbReference type="NCBI Taxonomy" id="183268"/>
    <lineage>
        <taxon>Eukaryota</taxon>
        <taxon>Viridiplantae</taxon>
        <taxon>Streptophyta</taxon>
        <taxon>Embryophyta</taxon>
        <taxon>Tracheophyta</taxon>
        <taxon>Spermatophyta</taxon>
        <taxon>Magnoliopsida</taxon>
        <taxon>eudicotyledons</taxon>
        <taxon>Gunneridae</taxon>
        <taxon>Pentapetalae</taxon>
        <taxon>rosids</taxon>
        <taxon>malvids</taxon>
        <taxon>Malvales</taxon>
        <taxon>Malvaceae</taxon>
        <taxon>Malvoideae</taxon>
        <taxon>Hibiscus</taxon>
    </lineage>
</organism>
<dbReference type="AlphaFoldDB" id="A0A9W7IYR9"/>
<reference evidence="2" key="1">
    <citation type="submission" date="2023-05" db="EMBL/GenBank/DDBJ databases">
        <title>Genome and transcriptome analyses reveal genes involved in the formation of fine ridges on petal epidermal cells in Hibiscus trionum.</title>
        <authorList>
            <person name="Koshimizu S."/>
            <person name="Masuda S."/>
            <person name="Ishii T."/>
            <person name="Shirasu K."/>
            <person name="Hoshino A."/>
            <person name="Arita M."/>
        </authorList>
    </citation>
    <scope>NUCLEOTIDE SEQUENCE</scope>
    <source>
        <strain evidence="2">Hamamatsu line</strain>
    </source>
</reference>
<gene>
    <name evidence="2" type="ORF">HRI_004108700</name>
</gene>
<keyword evidence="3" id="KW-1185">Reference proteome</keyword>
<sequence>MPEYRCWRNRRINDNIPAADPENGVSMEEHLKVDPSEMEMEKHDFKKKCARMERQISRLENEKNQLKFNMQSQEHDISVYRVREVAEHLQTLAIEADVLSLQIELESNKGKKLAWLFRKIKNLGVKAMQYV</sequence>
<proteinExistence type="predicted"/>
<dbReference type="EMBL" id="BSYR01000039">
    <property type="protein sequence ID" value="GMJ04395.1"/>
    <property type="molecule type" value="Genomic_DNA"/>
</dbReference>
<feature type="coiled-coil region" evidence="1">
    <location>
        <begin position="42"/>
        <end position="76"/>
    </location>
</feature>
<dbReference type="Proteomes" id="UP001165190">
    <property type="component" value="Unassembled WGS sequence"/>
</dbReference>
<accession>A0A9W7IYR9</accession>
<keyword evidence="1" id="KW-0175">Coiled coil</keyword>
<dbReference type="OrthoDB" id="996307at2759"/>